<dbReference type="Proteomes" id="UP000011864">
    <property type="component" value="Chromosome"/>
</dbReference>
<dbReference type="HOGENOM" id="CLU_3346909_0_0_6"/>
<keyword evidence="2" id="KW-1185">Reference proteome</keyword>
<protein>
    <submittedName>
        <fullName evidence="1">Uncharacterized protein</fullName>
    </submittedName>
</protein>
<evidence type="ECO:0000313" key="2">
    <source>
        <dbReference type="Proteomes" id="UP000011864"/>
    </source>
</evidence>
<evidence type="ECO:0000313" key="1">
    <source>
        <dbReference type="EMBL" id="AGH42610.1"/>
    </source>
</evidence>
<name>M4RGF2_9ALTE</name>
<dbReference type="PATRIC" id="fig|1129794.4.peg.494"/>
<dbReference type="KEGG" id="gps:C427_0500"/>
<reference evidence="1 2" key="1">
    <citation type="journal article" date="2013" name="Genome Announc.">
        <title>Complete Genome Sequence of Glaciecola psychrophila Strain 170T.</title>
        <authorList>
            <person name="Yin J."/>
            <person name="Chen J."/>
            <person name="Liu G."/>
            <person name="Yu Y."/>
            <person name="Song L."/>
            <person name="Wang X."/>
            <person name="Qu X."/>
        </authorList>
    </citation>
    <scope>NUCLEOTIDE SEQUENCE [LARGE SCALE GENOMIC DNA]</scope>
    <source>
        <strain evidence="1 2">170</strain>
    </source>
</reference>
<proteinExistence type="predicted"/>
<dbReference type="STRING" id="1129794.C427_0500"/>
<organism evidence="1 2">
    <name type="scientific">Paraglaciecola psychrophila 170</name>
    <dbReference type="NCBI Taxonomy" id="1129794"/>
    <lineage>
        <taxon>Bacteria</taxon>
        <taxon>Pseudomonadati</taxon>
        <taxon>Pseudomonadota</taxon>
        <taxon>Gammaproteobacteria</taxon>
        <taxon>Alteromonadales</taxon>
        <taxon>Alteromonadaceae</taxon>
        <taxon>Paraglaciecola</taxon>
    </lineage>
</organism>
<dbReference type="AlphaFoldDB" id="M4RGF2"/>
<accession>M4RGF2</accession>
<dbReference type="EMBL" id="CP003837">
    <property type="protein sequence ID" value="AGH42610.1"/>
    <property type="molecule type" value="Genomic_DNA"/>
</dbReference>
<gene>
    <name evidence="1" type="ORF">C427_0500</name>
</gene>
<sequence>MPQWLLDNTSATIQLIHRAAIVTVCVKSRILDTRELN</sequence>